<dbReference type="STRING" id="47866.GA0074694_3059"/>
<dbReference type="Proteomes" id="UP000198906">
    <property type="component" value="Unassembled WGS sequence"/>
</dbReference>
<evidence type="ECO:0000313" key="3">
    <source>
        <dbReference type="EMBL" id="SCL21741.1"/>
    </source>
</evidence>
<dbReference type="RefSeq" id="WP_091459223.1">
    <property type="nucleotide sequence ID" value="NZ_FMHU01000002.1"/>
</dbReference>
<name>A0A1C6RXI6_9ACTN</name>
<evidence type="ECO:0000313" key="4">
    <source>
        <dbReference type="Proteomes" id="UP000198906"/>
    </source>
</evidence>
<evidence type="ECO:0000256" key="1">
    <source>
        <dbReference type="SAM" id="MobiDB-lite"/>
    </source>
</evidence>
<feature type="region of interest" description="Disordered" evidence="1">
    <location>
        <begin position="60"/>
        <end position="88"/>
    </location>
</feature>
<feature type="compositionally biased region" description="Pro residues" evidence="1">
    <location>
        <begin position="68"/>
        <end position="79"/>
    </location>
</feature>
<proteinExistence type="predicted"/>
<evidence type="ECO:0000313" key="2">
    <source>
        <dbReference type="EMBL" id="SCL21520.1"/>
    </source>
</evidence>
<reference evidence="4" key="2">
    <citation type="submission" date="2016-06" db="EMBL/GenBank/DDBJ databases">
        <authorList>
            <person name="Varghese N."/>
        </authorList>
    </citation>
    <scope>NUCLEOTIDE SEQUENCE [LARGE SCALE GENOMIC DNA]</scope>
    <source>
        <strain evidence="4">DSM 46123</strain>
    </source>
</reference>
<accession>A0A1C6RXI6</accession>
<keyword evidence="4" id="KW-1185">Reference proteome</keyword>
<reference evidence="3" key="1">
    <citation type="submission" date="2016-06" db="EMBL/GenBank/DDBJ databases">
        <authorList>
            <person name="Kjaerup R.B."/>
            <person name="Dalgaard T.S."/>
            <person name="Juul-Madsen H.R."/>
        </authorList>
    </citation>
    <scope>NUCLEOTIDE SEQUENCE [LARGE SCALE GENOMIC DNA]</scope>
    <source>
        <strain evidence="3">DSM 46123</strain>
    </source>
</reference>
<sequence>MTLQQRIPLVRDLTTLAAGVAGFAYALKTGADWPALLVSAALMAGPGVVHLLLAGHTPGAALSSAPASPAPPSPSPLPSSAPSAGDPR</sequence>
<organism evidence="3 4">
    <name type="scientific">Micromonospora inyonensis</name>
    <dbReference type="NCBI Taxonomy" id="47866"/>
    <lineage>
        <taxon>Bacteria</taxon>
        <taxon>Bacillati</taxon>
        <taxon>Actinomycetota</taxon>
        <taxon>Actinomycetes</taxon>
        <taxon>Micromonosporales</taxon>
        <taxon>Micromonosporaceae</taxon>
        <taxon>Micromonospora</taxon>
    </lineage>
</organism>
<gene>
    <name evidence="2" type="ORF">GA0074694_3059</name>
    <name evidence="3" type="ORF">GA0074694_3131</name>
</gene>
<dbReference type="EMBL" id="FMHU01000002">
    <property type="protein sequence ID" value="SCL21741.1"/>
    <property type="molecule type" value="Genomic_DNA"/>
</dbReference>
<protein>
    <submittedName>
        <fullName evidence="3">Uncharacterized protein</fullName>
    </submittedName>
</protein>
<dbReference type="AlphaFoldDB" id="A0A1C6RXI6"/>
<dbReference type="EMBL" id="FMHU01000002">
    <property type="protein sequence ID" value="SCL21520.1"/>
    <property type="molecule type" value="Genomic_DNA"/>
</dbReference>